<dbReference type="InterPro" id="IPR003891">
    <property type="entry name" value="Initiation_fac_eIF4g_MI"/>
</dbReference>
<sequence>MMIRDETAADLIDLRRTICHIIMSTVDIEEAGHRLSSVVRPGQETEVCTMIIECCRQERAYTRYHGQLAQRLCALGDDRAYQAGFEACFARLYTAVHRMDTDEVRGPARLYAHLLATNAVSWRGVLAGRVRLTEEDTTSSSRMFLKVLFQELLERLGIWLVRRRMIDDDPVVRDALFPTDSAKNTRFAINFFTAIGLGGVTESAREHLVNNRSYST</sequence>
<dbReference type="Gramene" id="TraesRN5A0100565000.1">
    <property type="protein sequence ID" value="TraesRN5A0100565000.1"/>
    <property type="gene ID" value="TraesRN5A0100565000"/>
</dbReference>
<reference evidence="5" key="1">
    <citation type="submission" date="2018-08" db="EMBL/GenBank/DDBJ databases">
        <authorList>
            <person name="Rossello M."/>
        </authorList>
    </citation>
    <scope>NUCLEOTIDE SEQUENCE [LARGE SCALE GENOMIC DNA]</scope>
    <source>
        <strain evidence="5">cv. Chinese Spring</strain>
    </source>
</reference>
<dbReference type="STRING" id="4565.A0A3B6KIL5"/>
<dbReference type="PANTHER" id="PTHR18034">
    <property type="entry name" value="CELL CYCLE CONTROL PROTEIN CWF22-RELATED"/>
    <property type="match status" value="1"/>
</dbReference>
<keyword evidence="6" id="KW-1185">Reference proteome</keyword>
<dbReference type="Gramene" id="TraesCS5A02G212200.1">
    <property type="protein sequence ID" value="TraesCS5A02G212200.1.cds1"/>
    <property type="gene ID" value="TraesCS5A02G212200"/>
</dbReference>
<dbReference type="Gramene" id="TraesWEE_scaffold_007774_01G000100.1">
    <property type="protein sequence ID" value="TraesWEE_scaffold_007774_01G000100.1"/>
    <property type="gene ID" value="TraesWEE_scaffold_007774_01G000100"/>
</dbReference>
<dbReference type="Gramene" id="TraesROB_scaffold_006008_01G000100.1">
    <property type="protein sequence ID" value="TraesROB_scaffold_006008_01G000100.1"/>
    <property type="gene ID" value="TraesROB_scaffold_006008_01G000100"/>
</dbReference>
<evidence type="ECO:0000256" key="1">
    <source>
        <dbReference type="ARBA" id="ARBA00004123"/>
    </source>
</evidence>
<reference evidence="5" key="2">
    <citation type="submission" date="2018-10" db="UniProtKB">
        <authorList>
            <consortium name="EnsemblPlants"/>
        </authorList>
    </citation>
    <scope>IDENTIFICATION</scope>
</reference>
<keyword evidence="2" id="KW-0810">Translation regulation</keyword>
<dbReference type="Proteomes" id="UP000019116">
    <property type="component" value="Chromosome 5A"/>
</dbReference>
<dbReference type="GO" id="GO:0005634">
    <property type="term" value="C:nucleus"/>
    <property type="evidence" value="ECO:0007669"/>
    <property type="project" value="UniProtKB-SubCell"/>
</dbReference>
<evidence type="ECO:0000313" key="6">
    <source>
        <dbReference type="Proteomes" id="UP000019116"/>
    </source>
</evidence>
<dbReference type="Pfam" id="PF02847">
    <property type="entry name" value="MA3"/>
    <property type="match status" value="1"/>
</dbReference>
<dbReference type="SMR" id="A0A3B6KIL5"/>
<dbReference type="Gramene" id="TraesCS5A03G0550400.1">
    <property type="protein sequence ID" value="TraesCS5A03G0550400.1.CDS1"/>
    <property type="gene ID" value="TraesCS5A03G0550400"/>
</dbReference>
<feature type="domain" description="MI" evidence="4">
    <location>
        <begin position="13"/>
        <end position="130"/>
    </location>
</feature>
<dbReference type="GO" id="GO:0006417">
    <property type="term" value="P:regulation of translation"/>
    <property type="evidence" value="ECO:0007669"/>
    <property type="project" value="UniProtKB-KW"/>
</dbReference>
<proteinExistence type="predicted"/>
<dbReference type="Gramene" id="TraesCAD_scaffold_019328_01G000100.1">
    <property type="protein sequence ID" value="TraesCAD_scaffold_019328_01G000100.1"/>
    <property type="gene ID" value="TraesCAD_scaffold_019328_01G000100"/>
</dbReference>
<accession>A0A3B6KIL5</accession>
<dbReference type="PROSITE" id="PS51366">
    <property type="entry name" value="MI"/>
    <property type="match status" value="1"/>
</dbReference>
<dbReference type="Gramene" id="TraesCLE_scaffold_071717_01G000100.1">
    <property type="protein sequence ID" value="TraesCLE_scaffold_071717_01G000100.1"/>
    <property type="gene ID" value="TraesCLE_scaffold_071717_01G000100"/>
</dbReference>
<dbReference type="SMART" id="SM00544">
    <property type="entry name" value="MA3"/>
    <property type="match status" value="1"/>
</dbReference>
<evidence type="ECO:0000256" key="2">
    <source>
        <dbReference type="ARBA" id="ARBA00022845"/>
    </source>
</evidence>
<protein>
    <recommendedName>
        <fullName evidence="4">MI domain-containing protein</fullName>
    </recommendedName>
</protein>
<dbReference type="AlphaFoldDB" id="A0A3B6KIL5"/>
<organism evidence="5">
    <name type="scientific">Triticum aestivum</name>
    <name type="common">Wheat</name>
    <dbReference type="NCBI Taxonomy" id="4565"/>
    <lineage>
        <taxon>Eukaryota</taxon>
        <taxon>Viridiplantae</taxon>
        <taxon>Streptophyta</taxon>
        <taxon>Embryophyta</taxon>
        <taxon>Tracheophyta</taxon>
        <taxon>Spermatophyta</taxon>
        <taxon>Magnoliopsida</taxon>
        <taxon>Liliopsida</taxon>
        <taxon>Poales</taxon>
        <taxon>Poaceae</taxon>
        <taxon>BOP clade</taxon>
        <taxon>Pooideae</taxon>
        <taxon>Triticodae</taxon>
        <taxon>Triticeae</taxon>
        <taxon>Triticinae</taxon>
        <taxon>Triticum</taxon>
    </lineage>
</organism>
<keyword evidence="3" id="KW-0539">Nucleus</keyword>
<name>A0A3B6KIL5_WHEAT</name>
<dbReference type="OMA" id="ECCSHER"/>
<dbReference type="InterPro" id="IPR050781">
    <property type="entry name" value="CWC22_splicing_factor"/>
</dbReference>
<comment type="subcellular location">
    <subcellularLocation>
        <location evidence="1">Nucleus</location>
    </subcellularLocation>
</comment>
<dbReference type="EnsemblPlants" id="TraesCS5A02G212200.1">
    <property type="protein sequence ID" value="TraesCS5A02G212200.1.cds1"/>
    <property type="gene ID" value="TraesCS5A02G212200"/>
</dbReference>
<evidence type="ECO:0000256" key="3">
    <source>
        <dbReference type="ARBA" id="ARBA00023242"/>
    </source>
</evidence>
<dbReference type="PANTHER" id="PTHR18034:SF6">
    <property type="entry name" value="MI DOMAIN-CONTAINING PROTEIN"/>
    <property type="match status" value="1"/>
</dbReference>
<evidence type="ECO:0000313" key="5">
    <source>
        <dbReference type="EnsemblPlants" id="TraesCS5A02G212200.1.cds1"/>
    </source>
</evidence>
<dbReference type="OrthoDB" id="651850at2759"/>
<evidence type="ECO:0000259" key="4">
    <source>
        <dbReference type="PROSITE" id="PS51366"/>
    </source>
</evidence>